<evidence type="ECO:0000256" key="1">
    <source>
        <dbReference type="SAM" id="MobiDB-lite"/>
    </source>
</evidence>
<feature type="compositionally biased region" description="Polar residues" evidence="1">
    <location>
        <begin position="229"/>
        <end position="249"/>
    </location>
</feature>
<feature type="region of interest" description="Disordered" evidence="1">
    <location>
        <begin position="229"/>
        <end position="424"/>
    </location>
</feature>
<protein>
    <submittedName>
        <fullName evidence="3">Uncharacterized protein</fullName>
    </submittedName>
</protein>
<feature type="compositionally biased region" description="Basic and acidic residues" evidence="1">
    <location>
        <begin position="304"/>
        <end position="317"/>
    </location>
</feature>
<proteinExistence type="predicted"/>
<dbReference type="EMBL" id="GBHO01011923">
    <property type="protein sequence ID" value="JAG31681.1"/>
    <property type="molecule type" value="Transcribed_RNA"/>
</dbReference>
<reference evidence="3" key="1">
    <citation type="journal article" date="2014" name="PLoS ONE">
        <title>Transcriptome-Based Identification of ABC Transporters in the Western Tarnished Plant Bug Lygus hesperus.</title>
        <authorList>
            <person name="Hull J.J."/>
            <person name="Chaney K."/>
            <person name="Geib S.M."/>
            <person name="Fabrick J.A."/>
            <person name="Brent C.S."/>
            <person name="Walsh D."/>
            <person name="Lavine L.C."/>
        </authorList>
    </citation>
    <scope>NUCLEOTIDE SEQUENCE</scope>
</reference>
<name>A0A0A9YJ76_LYGHE</name>
<feature type="transmembrane region" description="Helical" evidence="2">
    <location>
        <begin position="176"/>
        <end position="197"/>
    </location>
</feature>
<feature type="transmembrane region" description="Helical" evidence="2">
    <location>
        <begin position="151"/>
        <end position="170"/>
    </location>
</feature>
<reference evidence="3" key="2">
    <citation type="submission" date="2014-07" db="EMBL/GenBank/DDBJ databases">
        <authorList>
            <person name="Hull J."/>
        </authorList>
    </citation>
    <scope>NUCLEOTIDE SEQUENCE</scope>
</reference>
<feature type="compositionally biased region" description="Low complexity" evidence="1">
    <location>
        <begin position="286"/>
        <end position="296"/>
    </location>
</feature>
<keyword evidence="2" id="KW-0472">Membrane</keyword>
<dbReference type="EMBL" id="GBRD01006633">
    <property type="protein sequence ID" value="JAG59188.1"/>
    <property type="molecule type" value="Transcribed_RNA"/>
</dbReference>
<dbReference type="AlphaFoldDB" id="A0A0A9YJ76"/>
<feature type="transmembrane region" description="Helical" evidence="2">
    <location>
        <begin position="108"/>
        <end position="130"/>
    </location>
</feature>
<feature type="compositionally biased region" description="Low complexity" evidence="1">
    <location>
        <begin position="363"/>
        <end position="404"/>
    </location>
</feature>
<sequence length="424" mass="47065">MFTFPIIVRVVLYSIFFRTCPLIEEDKSLRDMLTCLLIMVDRIVPVISFCKIKKLCGVPPVVVEVTYGTVDFIVRSGYCAFFFLANFITDIGVKSLATDTPTNFKRSWMTGVTIVLVVESICRLITDILLIYGAKTKNALHLRAWAKLQTIFLIFVGYDLISIIAVSLIFNDGADTVVSLLMITFKVSLYVVMSALVNTHWKRLAGFEDNEYFDDAVEYSEQLILQSDTPSVQQPPSSIQNRPAESSPSTEKDSTVVVPQLRLQNKLFPRRMSDGASRSNSPDGVGSSSTGTRSSSQKVSFSIGEKRQSIEEPRSSLEKVNQPPARKPSSDESQRRSPTPRVSFDIDEVREPDSEIQLDNIPRTSTTPRSSATPRTSATSSTSATPSTSVIPNASPNPSISSTPRTSLTPKRKPWGWGNRWDKV</sequence>
<evidence type="ECO:0000256" key="2">
    <source>
        <dbReference type="SAM" id="Phobius"/>
    </source>
</evidence>
<keyword evidence="2" id="KW-1133">Transmembrane helix</keyword>
<gene>
    <name evidence="3" type="ORF">CM83_7906</name>
</gene>
<organism evidence="3">
    <name type="scientific">Lygus hesperus</name>
    <name type="common">Western plant bug</name>
    <dbReference type="NCBI Taxonomy" id="30085"/>
    <lineage>
        <taxon>Eukaryota</taxon>
        <taxon>Metazoa</taxon>
        <taxon>Ecdysozoa</taxon>
        <taxon>Arthropoda</taxon>
        <taxon>Hexapoda</taxon>
        <taxon>Insecta</taxon>
        <taxon>Pterygota</taxon>
        <taxon>Neoptera</taxon>
        <taxon>Paraneoptera</taxon>
        <taxon>Hemiptera</taxon>
        <taxon>Heteroptera</taxon>
        <taxon>Panheteroptera</taxon>
        <taxon>Cimicomorpha</taxon>
        <taxon>Miridae</taxon>
        <taxon>Mirini</taxon>
        <taxon>Lygus</taxon>
    </lineage>
</organism>
<reference evidence="4" key="3">
    <citation type="submission" date="2014-09" db="EMBL/GenBank/DDBJ databases">
        <authorList>
            <person name="Magalhaes I.L.F."/>
            <person name="Oliveira U."/>
            <person name="Santos F.R."/>
            <person name="Vidigal T.H.D.A."/>
            <person name="Brescovit A.D."/>
            <person name="Santos A.J."/>
        </authorList>
    </citation>
    <scope>NUCLEOTIDE SEQUENCE</scope>
</reference>
<evidence type="ECO:0000313" key="3">
    <source>
        <dbReference type="EMBL" id="JAG31681.1"/>
    </source>
</evidence>
<keyword evidence="2" id="KW-0812">Transmembrane</keyword>
<evidence type="ECO:0000313" key="4">
    <source>
        <dbReference type="EMBL" id="JAG59188.1"/>
    </source>
</evidence>
<accession>A0A0A9YJ76</accession>